<keyword evidence="8 12" id="KW-0520">NAD</keyword>
<comment type="similarity">
    <text evidence="2 12">Belongs to the class-I pyridine nucleotide-disulfide oxidoreductase family.</text>
</comment>
<dbReference type="PROSITE" id="PS00189">
    <property type="entry name" value="LIPOYL"/>
    <property type="match status" value="1"/>
</dbReference>
<dbReference type="Pfam" id="PF00364">
    <property type="entry name" value="Biotin_lipoyl"/>
    <property type="match status" value="1"/>
</dbReference>
<dbReference type="InterPro" id="IPR012999">
    <property type="entry name" value="Pyr_OxRdtase_I_AS"/>
</dbReference>
<dbReference type="EMBL" id="APND01000002">
    <property type="protein sequence ID" value="MES1929228.1"/>
    <property type="molecule type" value="Genomic_DNA"/>
</dbReference>
<protein>
    <recommendedName>
        <fullName evidence="3 12">Dihydrolipoyl dehydrogenase</fullName>
        <ecNumber evidence="3 12">1.8.1.4</ecNumber>
    </recommendedName>
</protein>
<dbReference type="CDD" id="cd06849">
    <property type="entry name" value="lipoyl_domain"/>
    <property type="match status" value="1"/>
</dbReference>
<dbReference type="Gene3D" id="3.50.50.60">
    <property type="entry name" value="FAD/NAD(P)-binding domain"/>
    <property type="match status" value="2"/>
</dbReference>
<evidence type="ECO:0000256" key="7">
    <source>
        <dbReference type="ARBA" id="ARBA00023002"/>
    </source>
</evidence>
<keyword evidence="5" id="KW-0450">Lipoyl</keyword>
<dbReference type="InterPro" id="IPR006258">
    <property type="entry name" value="Lipoamide_DH"/>
</dbReference>
<dbReference type="Gene3D" id="2.40.50.100">
    <property type="match status" value="1"/>
</dbReference>
<comment type="cofactor">
    <cofactor evidence="12">
        <name>FAD</name>
        <dbReference type="ChEBI" id="CHEBI:57692"/>
    </cofactor>
    <text evidence="12">Binds 1 FAD per subunit.</text>
</comment>
<evidence type="ECO:0000256" key="9">
    <source>
        <dbReference type="ARBA" id="ARBA00023157"/>
    </source>
</evidence>
<comment type="miscellaneous">
    <text evidence="12">The active site is a redox-active disulfide bond.</text>
</comment>
<gene>
    <name evidence="15" type="ORF">SADO_08227</name>
</gene>
<proteinExistence type="inferred from homology"/>
<evidence type="ECO:0000256" key="1">
    <source>
        <dbReference type="ARBA" id="ARBA00001938"/>
    </source>
</evidence>
<evidence type="ECO:0000259" key="14">
    <source>
        <dbReference type="PROSITE" id="PS50968"/>
    </source>
</evidence>
<dbReference type="PROSITE" id="PS50968">
    <property type="entry name" value="BIOTINYL_LIPOYL"/>
    <property type="match status" value="1"/>
</dbReference>
<dbReference type="RefSeq" id="WP_353110720.1">
    <property type="nucleotide sequence ID" value="NZ_APND01000002.1"/>
</dbReference>
<keyword evidence="15" id="KW-0670">Pyruvate</keyword>
<feature type="domain" description="Lipoyl-binding" evidence="14">
    <location>
        <begin position="2"/>
        <end position="76"/>
    </location>
</feature>
<dbReference type="SUPFAM" id="SSF55424">
    <property type="entry name" value="FAD/NAD-linked reductases, dimerisation (C-terminal) domain"/>
    <property type="match status" value="1"/>
</dbReference>
<comment type="cofactor">
    <cofactor evidence="1">
        <name>(R)-lipoate</name>
        <dbReference type="ChEBI" id="CHEBI:83088"/>
    </cofactor>
</comment>
<evidence type="ECO:0000256" key="5">
    <source>
        <dbReference type="ARBA" id="ARBA00022823"/>
    </source>
</evidence>
<dbReference type="InterPro" id="IPR016156">
    <property type="entry name" value="FAD/NAD-linked_Rdtase_dimer_sf"/>
</dbReference>
<dbReference type="InterPro" id="IPR004099">
    <property type="entry name" value="Pyr_nucl-diS_OxRdtase_dimer"/>
</dbReference>
<dbReference type="InterPro" id="IPR023753">
    <property type="entry name" value="FAD/NAD-binding_dom"/>
</dbReference>
<evidence type="ECO:0000313" key="15">
    <source>
        <dbReference type="EMBL" id="MES1929228.1"/>
    </source>
</evidence>
<keyword evidence="9" id="KW-1015">Disulfide bond</keyword>
<dbReference type="PANTHER" id="PTHR22912">
    <property type="entry name" value="DISULFIDE OXIDOREDUCTASE"/>
    <property type="match status" value="1"/>
</dbReference>
<keyword evidence="10 12" id="KW-0676">Redox-active center</keyword>
<dbReference type="EC" id="1.8.1.4" evidence="3 12"/>
<keyword evidence="6 12" id="KW-0274">FAD</keyword>
<dbReference type="Pfam" id="PF07992">
    <property type="entry name" value="Pyr_redox_2"/>
    <property type="match status" value="1"/>
</dbReference>
<name>A0ABV2B1F5_9GAMM</name>
<accession>A0ABV2B1F5</accession>
<dbReference type="PROSITE" id="PS00076">
    <property type="entry name" value="PYRIDINE_REDOX_1"/>
    <property type="match status" value="1"/>
</dbReference>
<dbReference type="InterPro" id="IPR003016">
    <property type="entry name" value="2-oxoA_DH_lipoyl-BS"/>
</dbReference>
<evidence type="ECO:0000313" key="16">
    <source>
        <dbReference type="Proteomes" id="UP001460888"/>
    </source>
</evidence>
<feature type="region of interest" description="Disordered" evidence="13">
    <location>
        <begin position="71"/>
        <end position="144"/>
    </location>
</feature>
<dbReference type="PANTHER" id="PTHR22912:SF160">
    <property type="entry name" value="DIHYDROLIPOYL DEHYDROGENASE"/>
    <property type="match status" value="1"/>
</dbReference>
<dbReference type="Proteomes" id="UP001460888">
    <property type="component" value="Unassembled WGS sequence"/>
</dbReference>
<evidence type="ECO:0000256" key="10">
    <source>
        <dbReference type="ARBA" id="ARBA00023284"/>
    </source>
</evidence>
<evidence type="ECO:0000256" key="12">
    <source>
        <dbReference type="RuleBase" id="RU003692"/>
    </source>
</evidence>
<dbReference type="InterPro" id="IPR000089">
    <property type="entry name" value="Biotin_lipoyl"/>
</dbReference>
<dbReference type="PRINTS" id="PR00411">
    <property type="entry name" value="PNDRDTASEI"/>
</dbReference>
<keyword evidence="7 12" id="KW-0560">Oxidoreductase</keyword>
<evidence type="ECO:0000256" key="13">
    <source>
        <dbReference type="SAM" id="MobiDB-lite"/>
    </source>
</evidence>
<dbReference type="InterPro" id="IPR011053">
    <property type="entry name" value="Single_hybrid_motif"/>
</dbReference>
<dbReference type="NCBIfam" id="TIGR01350">
    <property type="entry name" value="lipoamide_DH"/>
    <property type="match status" value="1"/>
</dbReference>
<comment type="caution">
    <text evidence="15">The sequence shown here is derived from an EMBL/GenBank/DDBJ whole genome shotgun (WGS) entry which is preliminary data.</text>
</comment>
<reference evidence="15 16" key="1">
    <citation type="submission" date="2013-03" db="EMBL/GenBank/DDBJ databases">
        <title>Salinisphaera dokdonensis CL-ES53 Genome Sequencing.</title>
        <authorList>
            <person name="Li C."/>
            <person name="Lai Q."/>
            <person name="Shao Z."/>
        </authorList>
    </citation>
    <scope>NUCLEOTIDE SEQUENCE [LARGE SCALE GENOMIC DNA]</scope>
    <source>
        <strain evidence="15 16">CL-ES53</strain>
    </source>
</reference>
<evidence type="ECO:0000256" key="8">
    <source>
        <dbReference type="ARBA" id="ARBA00023027"/>
    </source>
</evidence>
<evidence type="ECO:0000256" key="3">
    <source>
        <dbReference type="ARBA" id="ARBA00012608"/>
    </source>
</evidence>
<evidence type="ECO:0000256" key="4">
    <source>
        <dbReference type="ARBA" id="ARBA00022630"/>
    </source>
</evidence>
<evidence type="ECO:0000256" key="11">
    <source>
        <dbReference type="ARBA" id="ARBA00049187"/>
    </source>
</evidence>
<dbReference type="InterPro" id="IPR036188">
    <property type="entry name" value="FAD/NAD-bd_sf"/>
</dbReference>
<dbReference type="SUPFAM" id="SSF51905">
    <property type="entry name" value="FAD/NAD(P)-binding domain"/>
    <property type="match status" value="1"/>
</dbReference>
<dbReference type="SUPFAM" id="SSF51230">
    <property type="entry name" value="Single hybrid motif"/>
    <property type="match status" value="1"/>
</dbReference>
<feature type="compositionally biased region" description="Basic and acidic residues" evidence="13">
    <location>
        <begin position="88"/>
        <end position="144"/>
    </location>
</feature>
<organism evidence="15 16">
    <name type="scientific">Salinisphaera dokdonensis CL-ES53</name>
    <dbReference type="NCBI Taxonomy" id="1304272"/>
    <lineage>
        <taxon>Bacteria</taxon>
        <taxon>Pseudomonadati</taxon>
        <taxon>Pseudomonadota</taxon>
        <taxon>Gammaproteobacteria</taxon>
        <taxon>Salinisphaerales</taxon>
        <taxon>Salinisphaeraceae</taxon>
        <taxon>Salinisphaera</taxon>
    </lineage>
</organism>
<dbReference type="InterPro" id="IPR050151">
    <property type="entry name" value="Class-I_Pyr_Nuc-Dis_Oxidored"/>
</dbReference>
<evidence type="ECO:0000256" key="6">
    <source>
        <dbReference type="ARBA" id="ARBA00022827"/>
    </source>
</evidence>
<keyword evidence="4 12" id="KW-0285">Flavoprotein</keyword>
<evidence type="ECO:0000256" key="2">
    <source>
        <dbReference type="ARBA" id="ARBA00007532"/>
    </source>
</evidence>
<sequence>MAQEIKVPDIGDFDEVEVIEVLVAAGDDVEEEQALITLESDKATLEVPSSAAGKITELKVKEGDKVSEGDVIALLEAADSQGDDNSGEEDKQDKADEKKADSGDKKKASDSAKSDEKKSSSSKKTEKEGKSSEKSKSDSGAKKDHSYDCDVLVLGSGPGGYTAAFRAADMGLNVTLVERHSVLGGVCLNIGCIPSKALLHSAKVIEDAADMANHGVSFGKPKIELPKLMEFKQSVIDKLTGGLKSMASKRKVNVVTGTGTFKDDHTLSIEGDSHNNGDTSEISFNNCIIAVGSEPVILPDWPEDERIWDSEAALSPDEIPKSLLVIGGGIIGLELANVYAAHGTDVDIVEMTETLIPGADRDLVKPLQKRMSSRCGNIWTGTKVTGIKASKKSLKASFEGKDAPKSKDYDRVLAAIGRKPNGKKIGAENVGVKVDDRGFVTIDKQCRTSVDNIFAIGDVSGEPQLAHRATHQGKVAAECCAGEKAAFDAKVIPSVVYTDPEVAWTGVTETQAKEDGIEYEKGAFPWAASGRALGMGNAEGTTKILFDKDSGIAIGAGAVGPGAGELIAELGLAIEMGCDAHDIGLTVHPHPTLSETVGMAAEAAAGTLTDLYIPKKK</sequence>
<dbReference type="Pfam" id="PF02852">
    <property type="entry name" value="Pyr_redox_dim"/>
    <property type="match status" value="1"/>
</dbReference>
<dbReference type="PRINTS" id="PR00368">
    <property type="entry name" value="FADPNR"/>
</dbReference>
<comment type="catalytic activity">
    <reaction evidence="11 12">
        <text>N(6)-[(R)-dihydrolipoyl]-L-lysyl-[protein] + NAD(+) = N(6)-[(R)-lipoyl]-L-lysyl-[protein] + NADH + H(+)</text>
        <dbReference type="Rhea" id="RHEA:15045"/>
        <dbReference type="Rhea" id="RHEA-COMP:10474"/>
        <dbReference type="Rhea" id="RHEA-COMP:10475"/>
        <dbReference type="ChEBI" id="CHEBI:15378"/>
        <dbReference type="ChEBI" id="CHEBI:57540"/>
        <dbReference type="ChEBI" id="CHEBI:57945"/>
        <dbReference type="ChEBI" id="CHEBI:83099"/>
        <dbReference type="ChEBI" id="CHEBI:83100"/>
        <dbReference type="EC" id="1.8.1.4"/>
    </reaction>
</comment>
<keyword evidence="16" id="KW-1185">Reference proteome</keyword>
<dbReference type="Gene3D" id="3.30.390.30">
    <property type="match status" value="1"/>
</dbReference>